<feature type="domain" description="MsrB" evidence="9">
    <location>
        <begin position="55"/>
        <end position="177"/>
    </location>
</feature>
<keyword evidence="1 7" id="KW-0560">Oxidoreductase</keyword>
<dbReference type="InterPro" id="IPR036509">
    <property type="entry name" value="Met_Sox_Rdtase_MsrA_sf"/>
</dbReference>
<evidence type="ECO:0000256" key="1">
    <source>
        <dbReference type="ARBA" id="ARBA00023002"/>
    </source>
</evidence>
<dbReference type="HAMAP" id="MF_01400">
    <property type="entry name" value="MsrB"/>
    <property type="match status" value="1"/>
</dbReference>
<dbReference type="PANTHER" id="PTHR43774">
    <property type="entry name" value="PEPTIDE METHIONINE SULFOXIDE REDUCTASE"/>
    <property type="match status" value="1"/>
</dbReference>
<dbReference type="InterPro" id="IPR011057">
    <property type="entry name" value="Mss4-like_sf"/>
</dbReference>
<feature type="binding site" evidence="7">
    <location>
        <position position="143"/>
    </location>
    <ligand>
        <name>Zn(2+)</name>
        <dbReference type="ChEBI" id="CHEBI:29105"/>
    </ligand>
</feature>
<keyword evidence="2" id="KW-0511">Multifunctional enzyme</keyword>
<dbReference type="PROSITE" id="PS51257">
    <property type="entry name" value="PROKAR_LIPOPROTEIN"/>
    <property type="match status" value="1"/>
</dbReference>
<keyword evidence="7" id="KW-0479">Metal-binding</keyword>
<evidence type="ECO:0000256" key="5">
    <source>
        <dbReference type="ARBA" id="ARBA00048488"/>
    </source>
</evidence>
<keyword evidence="7" id="KW-0862">Zinc</keyword>
<comment type="catalytic activity">
    <reaction evidence="6 8">
        <text>[thioredoxin]-disulfide + L-methionine + H2O = L-methionine (S)-S-oxide + [thioredoxin]-dithiol</text>
        <dbReference type="Rhea" id="RHEA:19993"/>
        <dbReference type="Rhea" id="RHEA-COMP:10698"/>
        <dbReference type="Rhea" id="RHEA-COMP:10700"/>
        <dbReference type="ChEBI" id="CHEBI:15377"/>
        <dbReference type="ChEBI" id="CHEBI:29950"/>
        <dbReference type="ChEBI" id="CHEBI:50058"/>
        <dbReference type="ChEBI" id="CHEBI:57844"/>
        <dbReference type="ChEBI" id="CHEBI:58772"/>
        <dbReference type="EC" id="1.8.4.11"/>
    </reaction>
</comment>
<evidence type="ECO:0000256" key="4">
    <source>
        <dbReference type="ARBA" id="ARBA00047806"/>
    </source>
</evidence>
<feature type="binding site" evidence="7">
    <location>
        <position position="97"/>
    </location>
    <ligand>
        <name>Zn(2+)</name>
        <dbReference type="ChEBI" id="CHEBI:29105"/>
    </ligand>
</feature>
<reference evidence="10" key="1">
    <citation type="submission" date="2021-12" db="EMBL/GenBank/DDBJ databases">
        <authorList>
            <person name="Cha I.-T."/>
            <person name="Lee K.-E."/>
            <person name="Park S.-J."/>
        </authorList>
    </citation>
    <scope>NUCLEOTIDE SEQUENCE</scope>
    <source>
        <strain evidence="10">YSM-43</strain>
    </source>
</reference>
<comment type="similarity">
    <text evidence="7">Belongs to the MsrB Met sulfoxide reductase family.</text>
</comment>
<feature type="active site" evidence="8">
    <location>
        <position position="189"/>
    </location>
</feature>
<protein>
    <recommendedName>
        <fullName evidence="7 8">Multifunctional fusion protein</fullName>
    </recommendedName>
    <domain>
        <recommendedName>
            <fullName evidence="8">Peptide methionine sulfoxide reductase MsrA</fullName>
            <shortName evidence="8">Protein-methionine-S-oxide reductase</shortName>
            <ecNumber evidence="8">1.8.4.11</ecNumber>
        </recommendedName>
        <alternativeName>
            <fullName evidence="8">Peptide-methionine (S)-S-oxide reductase</fullName>
            <shortName evidence="8">Peptide Met(O) reductase</shortName>
        </alternativeName>
    </domain>
    <domain>
        <recommendedName>
            <fullName evidence="7">Peptide methionine sulfoxide reductase MsrB</fullName>
            <ecNumber evidence="7">1.8.4.12</ecNumber>
        </recommendedName>
        <alternativeName>
            <fullName evidence="7">Peptide-methionine (R)-S-oxide reductase</fullName>
        </alternativeName>
    </domain>
</protein>
<feature type="binding site" evidence="7">
    <location>
        <position position="146"/>
    </location>
    <ligand>
        <name>Zn(2+)</name>
        <dbReference type="ChEBI" id="CHEBI:29105"/>
    </ligand>
</feature>
<evidence type="ECO:0000313" key="10">
    <source>
        <dbReference type="EMBL" id="UOX34295.1"/>
    </source>
</evidence>
<dbReference type="Gene3D" id="3.30.1060.10">
    <property type="entry name" value="Peptide methionine sulphoxide reductase MsrA"/>
    <property type="match status" value="1"/>
</dbReference>
<dbReference type="NCBIfam" id="NF004042">
    <property type="entry name" value="PRK05550.1"/>
    <property type="match status" value="1"/>
</dbReference>
<dbReference type="SUPFAM" id="SSF55068">
    <property type="entry name" value="Peptide methionine sulfoxide reductase"/>
    <property type="match status" value="1"/>
</dbReference>
<dbReference type="GO" id="GO:0033743">
    <property type="term" value="F:peptide-methionine (R)-S-oxide reductase activity"/>
    <property type="evidence" value="ECO:0007669"/>
    <property type="project" value="UniProtKB-EC"/>
</dbReference>
<comment type="function">
    <text evidence="3 8">Has an important function as a repair enzyme for proteins that have been inactivated by oxidation. Catalyzes the reversible oxidation-reduction of methionine sulfoxide in proteins to methionine.</text>
</comment>
<dbReference type="InterPro" id="IPR002579">
    <property type="entry name" value="Met_Sox_Rdtase_MsrB_dom"/>
</dbReference>
<dbReference type="SUPFAM" id="SSF51316">
    <property type="entry name" value="Mss4-like"/>
    <property type="match status" value="1"/>
</dbReference>
<dbReference type="GO" id="GO:0008113">
    <property type="term" value="F:peptide-methionine (S)-S-oxide reductase activity"/>
    <property type="evidence" value="ECO:0007669"/>
    <property type="project" value="UniProtKB-EC"/>
</dbReference>
<evidence type="ECO:0000256" key="7">
    <source>
        <dbReference type="HAMAP-Rule" id="MF_01400"/>
    </source>
</evidence>
<evidence type="ECO:0000313" key="11">
    <source>
        <dbReference type="Proteomes" id="UP000830454"/>
    </source>
</evidence>
<dbReference type="EMBL" id="CP090145">
    <property type="protein sequence ID" value="UOX34295.1"/>
    <property type="molecule type" value="Genomic_DNA"/>
</dbReference>
<dbReference type="PROSITE" id="PS51790">
    <property type="entry name" value="MSRB"/>
    <property type="match status" value="1"/>
</dbReference>
<dbReference type="NCBIfam" id="TIGR00401">
    <property type="entry name" value="msrA"/>
    <property type="match status" value="1"/>
</dbReference>
<dbReference type="Proteomes" id="UP000830454">
    <property type="component" value="Chromosome"/>
</dbReference>
<evidence type="ECO:0000259" key="9">
    <source>
        <dbReference type="PROSITE" id="PS51790"/>
    </source>
</evidence>
<dbReference type="EC" id="1.8.4.12" evidence="7"/>
<reference evidence="10" key="2">
    <citation type="submission" date="2022-04" db="EMBL/GenBank/DDBJ databases">
        <title>Complete Genome Sequence of Flavobacterium sediminilitoris YSM-43, Isolated from a Tidal Sediment.</title>
        <authorList>
            <person name="Lee P.A."/>
        </authorList>
    </citation>
    <scope>NUCLEOTIDE SEQUENCE</scope>
    <source>
        <strain evidence="10">YSM-43</strain>
    </source>
</reference>
<dbReference type="EC" id="1.8.4.11" evidence="8"/>
<keyword evidence="11" id="KW-1185">Reference proteome</keyword>
<sequence length="354" mass="40120">MKTVKKIGISFIVAFSIIGCAQNSDKKKRVVNNTPIATYTTKVDTNWTEKIIKTDAQWKEILTPDQYYITREQGTERPFTHEFNDIKEKGVFLCVSCNNPLFSKETKFNSGTGWPSFYAPYSKKSIAISKDDSAGMTRDEVSCARCDAHLGHVFNDGPKPTGLRYCMNGIALKFVPEQKVEKVVFAQGCFWCTEHIFEAIKGVKNVISGYSGGEETNPTYEEVGSGSTSHAESIEVTYDPSVVSYEQLLKVYFNSGDITQINGQGNDIGKQYRSIIFYNNQEQKRLAQEYIAKLNQSGKYTKKIAVEVVPFKKFYPAEKYHQDYVKHNPEQGYVRGVSIPRYKKAITHFPELLK</sequence>
<dbReference type="NCBIfam" id="TIGR00357">
    <property type="entry name" value="peptide-methionine (R)-S-oxide reductase MsrB"/>
    <property type="match status" value="1"/>
</dbReference>
<evidence type="ECO:0000256" key="2">
    <source>
        <dbReference type="ARBA" id="ARBA00023268"/>
    </source>
</evidence>
<comment type="similarity">
    <text evidence="8">Belongs to the MsrA Met sulfoxide reductase family.</text>
</comment>
<comment type="catalytic activity">
    <reaction evidence="4 8">
        <text>L-methionyl-[protein] + [thioredoxin]-disulfide + H2O = L-methionyl-(S)-S-oxide-[protein] + [thioredoxin]-dithiol</text>
        <dbReference type="Rhea" id="RHEA:14217"/>
        <dbReference type="Rhea" id="RHEA-COMP:10698"/>
        <dbReference type="Rhea" id="RHEA-COMP:10700"/>
        <dbReference type="Rhea" id="RHEA-COMP:12313"/>
        <dbReference type="Rhea" id="RHEA-COMP:12315"/>
        <dbReference type="ChEBI" id="CHEBI:15377"/>
        <dbReference type="ChEBI" id="CHEBI:16044"/>
        <dbReference type="ChEBI" id="CHEBI:29950"/>
        <dbReference type="ChEBI" id="CHEBI:44120"/>
        <dbReference type="ChEBI" id="CHEBI:50058"/>
        <dbReference type="EC" id="1.8.4.11"/>
    </reaction>
</comment>
<dbReference type="Pfam" id="PF01641">
    <property type="entry name" value="SelR"/>
    <property type="match status" value="1"/>
</dbReference>
<comment type="cofactor">
    <cofactor evidence="7">
        <name>Zn(2+)</name>
        <dbReference type="ChEBI" id="CHEBI:29105"/>
    </cofactor>
    <text evidence="7">Binds 1 zinc ion per subunit. The zinc ion is important for the structural integrity of the protein.</text>
</comment>
<dbReference type="PANTHER" id="PTHR43774:SF1">
    <property type="entry name" value="PEPTIDE METHIONINE SULFOXIDE REDUCTASE MSRA 2"/>
    <property type="match status" value="1"/>
</dbReference>
<evidence type="ECO:0000256" key="3">
    <source>
        <dbReference type="ARBA" id="ARBA00024679"/>
    </source>
</evidence>
<dbReference type="Gene3D" id="2.170.150.20">
    <property type="entry name" value="Peptide methionine sulfoxide reductase"/>
    <property type="match status" value="1"/>
</dbReference>
<accession>A0ABY4HNY8</accession>
<evidence type="ECO:0000256" key="6">
    <source>
        <dbReference type="ARBA" id="ARBA00048782"/>
    </source>
</evidence>
<feature type="active site" description="Nucleophile" evidence="7">
    <location>
        <position position="166"/>
    </location>
</feature>
<feature type="binding site" evidence="7">
    <location>
        <position position="94"/>
    </location>
    <ligand>
        <name>Zn(2+)</name>
        <dbReference type="ChEBI" id="CHEBI:29105"/>
    </ligand>
</feature>
<dbReference type="Pfam" id="PF01625">
    <property type="entry name" value="PMSR"/>
    <property type="match status" value="1"/>
</dbReference>
<name>A0ABY4HNY8_9FLAO</name>
<dbReference type="InterPro" id="IPR002569">
    <property type="entry name" value="Met_Sox_Rdtase_MsrA_dom"/>
</dbReference>
<comment type="catalytic activity">
    <reaction evidence="5 7">
        <text>L-methionyl-[protein] + [thioredoxin]-disulfide + H2O = L-methionyl-(R)-S-oxide-[protein] + [thioredoxin]-dithiol</text>
        <dbReference type="Rhea" id="RHEA:24164"/>
        <dbReference type="Rhea" id="RHEA-COMP:10698"/>
        <dbReference type="Rhea" id="RHEA-COMP:10700"/>
        <dbReference type="Rhea" id="RHEA-COMP:12313"/>
        <dbReference type="Rhea" id="RHEA-COMP:12314"/>
        <dbReference type="ChEBI" id="CHEBI:15377"/>
        <dbReference type="ChEBI" id="CHEBI:16044"/>
        <dbReference type="ChEBI" id="CHEBI:29950"/>
        <dbReference type="ChEBI" id="CHEBI:45764"/>
        <dbReference type="ChEBI" id="CHEBI:50058"/>
        <dbReference type="EC" id="1.8.4.12"/>
    </reaction>
</comment>
<evidence type="ECO:0000256" key="8">
    <source>
        <dbReference type="HAMAP-Rule" id="MF_01401"/>
    </source>
</evidence>
<dbReference type="HAMAP" id="MF_01401">
    <property type="entry name" value="MsrA"/>
    <property type="match status" value="1"/>
</dbReference>
<organism evidence="10 11">
    <name type="scientific">Flavobacterium sediminilitoris</name>
    <dbReference type="NCBI Taxonomy" id="2024526"/>
    <lineage>
        <taxon>Bacteria</taxon>
        <taxon>Pseudomonadati</taxon>
        <taxon>Bacteroidota</taxon>
        <taxon>Flavobacteriia</taxon>
        <taxon>Flavobacteriales</taxon>
        <taxon>Flavobacteriaceae</taxon>
        <taxon>Flavobacterium</taxon>
    </lineage>
</organism>
<dbReference type="RefSeq" id="WP_246917066.1">
    <property type="nucleotide sequence ID" value="NZ_CP090145.1"/>
</dbReference>
<gene>
    <name evidence="8" type="primary">msrA</name>
    <name evidence="7" type="synonym">msrB</name>
    <name evidence="10" type="ORF">LXD69_01970</name>
</gene>
<proteinExistence type="inferred from homology"/>